<dbReference type="Proteomes" id="UP001589610">
    <property type="component" value="Unassembled WGS sequence"/>
</dbReference>
<gene>
    <name evidence="2" type="ORF">ACFFRH_13745</name>
</gene>
<comment type="caution">
    <text evidence="2">The sequence shown here is derived from an EMBL/GenBank/DDBJ whole genome shotgun (WGS) entry which is preliminary data.</text>
</comment>
<accession>A0ABV5TC01</accession>
<keyword evidence="1" id="KW-0812">Transmembrane</keyword>
<evidence type="ECO:0000313" key="3">
    <source>
        <dbReference type="Proteomes" id="UP001589610"/>
    </source>
</evidence>
<proteinExistence type="predicted"/>
<evidence type="ECO:0000256" key="1">
    <source>
        <dbReference type="SAM" id="Phobius"/>
    </source>
</evidence>
<evidence type="ECO:0000313" key="2">
    <source>
        <dbReference type="EMBL" id="MFB9676554.1"/>
    </source>
</evidence>
<name>A0ABV5TC01_9ACTN</name>
<keyword evidence="1" id="KW-0472">Membrane</keyword>
<dbReference type="RefSeq" id="WP_344745630.1">
    <property type="nucleotide sequence ID" value="NZ_BAAAWW010000071.1"/>
</dbReference>
<keyword evidence="3" id="KW-1185">Reference proteome</keyword>
<feature type="transmembrane region" description="Helical" evidence="1">
    <location>
        <begin position="32"/>
        <end position="53"/>
    </location>
</feature>
<keyword evidence="1" id="KW-1133">Transmembrane helix</keyword>
<organism evidence="2 3">
    <name type="scientific">Streptosporangium vulgare</name>
    <dbReference type="NCBI Taxonomy" id="46190"/>
    <lineage>
        <taxon>Bacteria</taxon>
        <taxon>Bacillati</taxon>
        <taxon>Actinomycetota</taxon>
        <taxon>Actinomycetes</taxon>
        <taxon>Streptosporangiales</taxon>
        <taxon>Streptosporangiaceae</taxon>
        <taxon>Streptosporangium</taxon>
    </lineage>
</organism>
<protein>
    <submittedName>
        <fullName evidence="2">Uncharacterized protein</fullName>
    </submittedName>
</protein>
<reference evidence="2 3" key="1">
    <citation type="submission" date="2024-09" db="EMBL/GenBank/DDBJ databases">
        <authorList>
            <person name="Sun Q."/>
            <person name="Mori K."/>
        </authorList>
    </citation>
    <scope>NUCLEOTIDE SEQUENCE [LARGE SCALE GENOMIC DNA]</scope>
    <source>
        <strain evidence="2 3">JCM 3028</strain>
    </source>
</reference>
<sequence>MFSVPVLLTLTTTTLVTTIACALTLATGATWPTALLSGGAAGAATMGLLTHLLDNRHDRQ</sequence>
<dbReference type="EMBL" id="JBHMBS010000005">
    <property type="protein sequence ID" value="MFB9676554.1"/>
    <property type="molecule type" value="Genomic_DNA"/>
</dbReference>